<feature type="signal peptide" evidence="5">
    <location>
        <begin position="1"/>
        <end position="17"/>
    </location>
</feature>
<gene>
    <name evidence="7" type="ORF">PHYEVI_LOCUS7563</name>
</gene>
<feature type="chain" id="PRO_5040307472" description="Lipase domain-containing protein" evidence="5">
    <location>
        <begin position="18"/>
        <end position="298"/>
    </location>
</feature>
<proteinExistence type="inferred from homology"/>
<dbReference type="PANTHER" id="PTHR11610:SF173">
    <property type="entry name" value="LIPASE DOMAIN-CONTAINING PROTEIN-RELATED"/>
    <property type="match status" value="1"/>
</dbReference>
<evidence type="ECO:0000256" key="1">
    <source>
        <dbReference type="ARBA" id="ARBA00004613"/>
    </source>
</evidence>
<dbReference type="AlphaFoldDB" id="A0A9N9XPV7"/>
<dbReference type="SUPFAM" id="SSF53474">
    <property type="entry name" value="alpha/beta-Hydrolases"/>
    <property type="match status" value="1"/>
</dbReference>
<dbReference type="EMBL" id="OU900097">
    <property type="protein sequence ID" value="CAG9861220.1"/>
    <property type="molecule type" value="Genomic_DNA"/>
</dbReference>
<dbReference type="InterPro" id="IPR000734">
    <property type="entry name" value="TAG_lipase"/>
</dbReference>
<reference evidence="7" key="1">
    <citation type="submission" date="2022-01" db="EMBL/GenBank/DDBJ databases">
        <authorList>
            <person name="King R."/>
        </authorList>
    </citation>
    <scope>NUCLEOTIDE SEQUENCE</scope>
</reference>
<dbReference type="Gene3D" id="3.40.50.1820">
    <property type="entry name" value="alpha/beta hydrolase"/>
    <property type="match status" value="1"/>
</dbReference>
<feature type="domain" description="Lipase" evidence="6">
    <location>
        <begin position="17"/>
        <end position="295"/>
    </location>
</feature>
<dbReference type="InterPro" id="IPR013818">
    <property type="entry name" value="Lipase"/>
</dbReference>
<dbReference type="Pfam" id="PF00151">
    <property type="entry name" value="Lipase"/>
    <property type="match status" value="1"/>
</dbReference>
<comment type="similarity">
    <text evidence="2 4">Belongs to the AB hydrolase superfamily. Lipase family.</text>
</comment>
<dbReference type="Proteomes" id="UP001153712">
    <property type="component" value="Chromosome 4"/>
</dbReference>
<dbReference type="OrthoDB" id="199913at2759"/>
<evidence type="ECO:0000256" key="2">
    <source>
        <dbReference type="ARBA" id="ARBA00010701"/>
    </source>
</evidence>
<dbReference type="CDD" id="cd00707">
    <property type="entry name" value="Pancreat_lipase_like"/>
    <property type="match status" value="1"/>
</dbReference>
<sequence length="298" mass="32460">MYARFIIFVILASLANSQLRQSSINTYFYSKLNPVLGYNVNITDQSILKRVNYSNKKDTVFIIHGYLEMPTTSISSSQEIKNSILSKYDANLIVVDYGNPAAIFYPAAVQQVTPIAGRLSRMIKSMIDNSGLALNTTKIIGVSLGAHIAGITGYNLNGEVEEIIALDPAGPLFAAGESTNRLSKSSAKFVHVIHTNGGGLGNLEPLGHADYYVNGGRTQPACGPIPIGLCPHGLSVTYYSESIRRGRFKAKKCSDYRKFKSGGCENEEESWMGGYDLDKKANGTYYLDTNASPPYAKN</sequence>
<keyword evidence="3" id="KW-0964">Secreted</keyword>
<dbReference type="GO" id="GO:0016042">
    <property type="term" value="P:lipid catabolic process"/>
    <property type="evidence" value="ECO:0007669"/>
    <property type="project" value="TreeGrafter"/>
</dbReference>
<comment type="subcellular location">
    <subcellularLocation>
        <location evidence="1">Secreted</location>
    </subcellularLocation>
</comment>
<accession>A0A9N9XPV7</accession>
<dbReference type="InterPro" id="IPR029058">
    <property type="entry name" value="AB_hydrolase_fold"/>
</dbReference>
<dbReference type="PRINTS" id="PR00821">
    <property type="entry name" value="TAGLIPASE"/>
</dbReference>
<dbReference type="PANTHER" id="PTHR11610">
    <property type="entry name" value="LIPASE"/>
    <property type="match status" value="1"/>
</dbReference>
<dbReference type="InterPro" id="IPR033906">
    <property type="entry name" value="Lipase_N"/>
</dbReference>
<evidence type="ECO:0000313" key="7">
    <source>
        <dbReference type="EMBL" id="CAG9861220.1"/>
    </source>
</evidence>
<evidence type="ECO:0000259" key="6">
    <source>
        <dbReference type="Pfam" id="PF00151"/>
    </source>
</evidence>
<name>A0A9N9XPV7_PHYSR</name>
<keyword evidence="8" id="KW-1185">Reference proteome</keyword>
<protein>
    <recommendedName>
        <fullName evidence="6">Lipase domain-containing protein</fullName>
    </recommendedName>
</protein>
<evidence type="ECO:0000256" key="4">
    <source>
        <dbReference type="RuleBase" id="RU004262"/>
    </source>
</evidence>
<organism evidence="7 8">
    <name type="scientific">Phyllotreta striolata</name>
    <name type="common">Striped flea beetle</name>
    <name type="synonym">Crioceris striolata</name>
    <dbReference type="NCBI Taxonomy" id="444603"/>
    <lineage>
        <taxon>Eukaryota</taxon>
        <taxon>Metazoa</taxon>
        <taxon>Ecdysozoa</taxon>
        <taxon>Arthropoda</taxon>
        <taxon>Hexapoda</taxon>
        <taxon>Insecta</taxon>
        <taxon>Pterygota</taxon>
        <taxon>Neoptera</taxon>
        <taxon>Endopterygota</taxon>
        <taxon>Coleoptera</taxon>
        <taxon>Polyphaga</taxon>
        <taxon>Cucujiformia</taxon>
        <taxon>Chrysomeloidea</taxon>
        <taxon>Chrysomelidae</taxon>
        <taxon>Galerucinae</taxon>
        <taxon>Alticini</taxon>
        <taxon>Phyllotreta</taxon>
    </lineage>
</organism>
<dbReference type="GO" id="GO:0005615">
    <property type="term" value="C:extracellular space"/>
    <property type="evidence" value="ECO:0007669"/>
    <property type="project" value="TreeGrafter"/>
</dbReference>
<evidence type="ECO:0000256" key="3">
    <source>
        <dbReference type="ARBA" id="ARBA00022525"/>
    </source>
</evidence>
<keyword evidence="5" id="KW-0732">Signal</keyword>
<dbReference type="GO" id="GO:0017171">
    <property type="term" value="F:serine hydrolase activity"/>
    <property type="evidence" value="ECO:0007669"/>
    <property type="project" value="TreeGrafter"/>
</dbReference>
<evidence type="ECO:0000256" key="5">
    <source>
        <dbReference type="SAM" id="SignalP"/>
    </source>
</evidence>
<dbReference type="GO" id="GO:0016298">
    <property type="term" value="F:lipase activity"/>
    <property type="evidence" value="ECO:0007669"/>
    <property type="project" value="InterPro"/>
</dbReference>
<evidence type="ECO:0000313" key="8">
    <source>
        <dbReference type="Proteomes" id="UP001153712"/>
    </source>
</evidence>